<proteinExistence type="predicted"/>
<dbReference type="OrthoDB" id="432970at2759"/>
<sequence>MGYWGDGLFQSDHDLDLLGRLSSNLGVEDLYIADDPEKMRQELDSGKLEAEFRKLRDGHYDSDGDLNWYGIKTAIVILAAAAMGYGATISDEFRQCVKDCLKCRLTMHEKAKNDVRKGIDAYRNGVPLDLAGMGLIDTANSMMDERPQGGASNSAAQRPSSLWRSLTTYVLKYLNREAYAEDVHIHTNRGPCLEETLIYADTYDTGCFQNENAGQAEILHVHLRPRKRARTPTPTVASIPTSTTAPAAPITASTVAPALVSIPASSPSGGTRFSMDDLTAEAARRITNWKDGRLVVGRVMATGAAVYAYLCCNGAVKYYATERNLNGEHMDAKGVLVMYNKVELFPETNQLEIREKLMSKRKAIEERCKRAVRAKGTSYKTTHRPKRRLMASTAPMVRREASV</sequence>
<gene>
    <name evidence="1" type="ORF">DBV05_g5146</name>
</gene>
<dbReference type="AlphaFoldDB" id="A0A5N5DEW1"/>
<comment type="caution">
    <text evidence="1">The sequence shown here is derived from an EMBL/GenBank/DDBJ whole genome shotgun (WGS) entry which is preliminary data.</text>
</comment>
<reference evidence="1 2" key="1">
    <citation type="journal article" date="2019" name="Sci. Rep.">
        <title>A multi-omics analysis of the grapevine pathogen Lasiodiplodia theobromae reveals that temperature affects the expression of virulence- and pathogenicity-related genes.</title>
        <authorList>
            <person name="Felix C."/>
            <person name="Meneses R."/>
            <person name="Goncalves M.F.M."/>
            <person name="Tilleman L."/>
            <person name="Duarte A.S."/>
            <person name="Jorrin-Novo J.V."/>
            <person name="Van de Peer Y."/>
            <person name="Deforce D."/>
            <person name="Van Nieuwerburgh F."/>
            <person name="Esteves A.C."/>
            <person name="Alves A."/>
        </authorList>
    </citation>
    <scope>NUCLEOTIDE SEQUENCE [LARGE SCALE GENOMIC DNA]</scope>
    <source>
        <strain evidence="1 2">LA-SOL3</strain>
    </source>
</reference>
<protein>
    <submittedName>
        <fullName evidence="1">Uncharacterized protein</fullName>
    </submittedName>
</protein>
<keyword evidence="2" id="KW-1185">Reference proteome</keyword>
<evidence type="ECO:0000313" key="2">
    <source>
        <dbReference type="Proteomes" id="UP000325902"/>
    </source>
</evidence>
<dbReference type="Proteomes" id="UP000325902">
    <property type="component" value="Unassembled WGS sequence"/>
</dbReference>
<dbReference type="EMBL" id="VCHE01000025">
    <property type="protein sequence ID" value="KAB2576339.1"/>
    <property type="molecule type" value="Genomic_DNA"/>
</dbReference>
<accession>A0A5N5DEW1</accession>
<organism evidence="1 2">
    <name type="scientific">Lasiodiplodia theobromae</name>
    <dbReference type="NCBI Taxonomy" id="45133"/>
    <lineage>
        <taxon>Eukaryota</taxon>
        <taxon>Fungi</taxon>
        <taxon>Dikarya</taxon>
        <taxon>Ascomycota</taxon>
        <taxon>Pezizomycotina</taxon>
        <taxon>Dothideomycetes</taxon>
        <taxon>Dothideomycetes incertae sedis</taxon>
        <taxon>Botryosphaeriales</taxon>
        <taxon>Botryosphaeriaceae</taxon>
        <taxon>Lasiodiplodia</taxon>
    </lineage>
</organism>
<evidence type="ECO:0000313" key="1">
    <source>
        <dbReference type="EMBL" id="KAB2576339.1"/>
    </source>
</evidence>
<name>A0A5N5DEW1_9PEZI</name>